<reference evidence="2 3" key="1">
    <citation type="submission" date="2016-08" db="EMBL/GenBank/DDBJ databases">
        <authorList>
            <person name="Seilhamer J.J."/>
        </authorList>
    </citation>
    <scope>NUCLEOTIDE SEQUENCE [LARGE SCALE GENOMIC DNA]</scope>
    <source>
        <strain evidence="2 3">IEBC_T61001</strain>
    </source>
</reference>
<organism evidence="2 3">
    <name type="scientific">Bacillus thuringiensis</name>
    <dbReference type="NCBI Taxonomy" id="1428"/>
    <lineage>
        <taxon>Bacteria</taxon>
        <taxon>Bacillati</taxon>
        <taxon>Bacillota</taxon>
        <taxon>Bacilli</taxon>
        <taxon>Bacillales</taxon>
        <taxon>Bacillaceae</taxon>
        <taxon>Bacillus</taxon>
        <taxon>Bacillus cereus group</taxon>
    </lineage>
</organism>
<keyword evidence="1" id="KW-0732">Signal</keyword>
<feature type="chain" id="PRO_5008690997" evidence="1">
    <location>
        <begin position="26"/>
        <end position="282"/>
    </location>
</feature>
<dbReference type="AlphaFoldDB" id="A0A1C4E9J5"/>
<evidence type="ECO:0000313" key="3">
    <source>
        <dbReference type="Proteomes" id="UP000195991"/>
    </source>
</evidence>
<evidence type="ECO:0000256" key="1">
    <source>
        <dbReference type="SAM" id="SignalP"/>
    </source>
</evidence>
<dbReference type="EMBL" id="FMBI01000031">
    <property type="protein sequence ID" value="SCC40225.1"/>
    <property type="molecule type" value="Genomic_DNA"/>
</dbReference>
<evidence type="ECO:0000313" key="2">
    <source>
        <dbReference type="EMBL" id="SCC40225.1"/>
    </source>
</evidence>
<gene>
    <name evidence="2" type="ORF">BTT61001_02993</name>
</gene>
<dbReference type="Proteomes" id="UP000195991">
    <property type="component" value="Unassembled WGS sequence"/>
</dbReference>
<dbReference type="RefSeq" id="WP_087983594.1">
    <property type="nucleotide sequence ID" value="NZ_FMBI01000031.1"/>
</dbReference>
<proteinExistence type="predicted"/>
<name>A0A1C4E9J5_BACTU</name>
<feature type="signal peptide" evidence="1">
    <location>
        <begin position="1"/>
        <end position="25"/>
    </location>
</feature>
<accession>A0A1C4E9J5</accession>
<sequence length="282" mass="31197">MNKKLGIILATSITLGLGVSDSALAQVNSIEGKKDIVVNKFESNRLQGENTQTNQTPQQITNSLIKMGFTNSEISTMQDALKMDIVKSGGKKALFTSLENSNDSQKNSVQYAYKEPVAMMENGLNFNLFALYEGTQGSNHIYKIYTNGYWLKIPYLKTNDTIGIVWGDNVTAINNSDNARQNWFTTNDEFEQNLTADRSSKYGTQWKVPFKEGATMSGAYTSQKVAVPTSLTGKEVEFGSGFSHPWLQQQQTIPFKFGAGSIDFNGVKGYNYNLKYSVTVGS</sequence>
<protein>
    <submittedName>
        <fullName evidence="2">Uncharacterized protein</fullName>
    </submittedName>
</protein>